<dbReference type="Proteomes" id="UP000095200">
    <property type="component" value="Unassembled WGS sequence"/>
</dbReference>
<dbReference type="GO" id="GO:0016887">
    <property type="term" value="F:ATP hydrolysis activity"/>
    <property type="evidence" value="ECO:0007669"/>
    <property type="project" value="InterPro"/>
</dbReference>
<dbReference type="EMBL" id="BDFE01000016">
    <property type="protein sequence ID" value="GAU08969.1"/>
    <property type="molecule type" value="Genomic_DNA"/>
</dbReference>
<dbReference type="InterPro" id="IPR027417">
    <property type="entry name" value="P-loop_NTPase"/>
</dbReference>
<dbReference type="PANTHER" id="PTHR35894">
    <property type="entry name" value="GENERAL SECRETION PATHWAY PROTEIN A-RELATED"/>
    <property type="match status" value="1"/>
</dbReference>
<dbReference type="InterPro" id="IPR049945">
    <property type="entry name" value="AAA_22"/>
</dbReference>
<comment type="caution">
    <text evidence="2">The sequence shown here is derived from an EMBL/GenBank/DDBJ whole genome shotgun (WGS) entry which is preliminary data.</text>
</comment>
<dbReference type="RefSeq" id="WP_069859035.1">
    <property type="nucleotide sequence ID" value="NZ_BDFE01000016.1"/>
</dbReference>
<evidence type="ECO:0000313" key="2">
    <source>
        <dbReference type="EMBL" id="GAU08969.1"/>
    </source>
</evidence>
<proteinExistence type="predicted"/>
<evidence type="ECO:0000313" key="3">
    <source>
        <dbReference type="Proteomes" id="UP000095200"/>
    </source>
</evidence>
<evidence type="ECO:0000259" key="1">
    <source>
        <dbReference type="Pfam" id="PF13401"/>
    </source>
</evidence>
<dbReference type="SUPFAM" id="SSF52540">
    <property type="entry name" value="P-loop containing nucleoside triphosphate hydrolases"/>
    <property type="match status" value="1"/>
</dbReference>
<organism evidence="2 3">
    <name type="scientific">Desulfoplanes formicivorans</name>
    <dbReference type="NCBI Taxonomy" id="1592317"/>
    <lineage>
        <taxon>Bacteria</taxon>
        <taxon>Pseudomonadati</taxon>
        <taxon>Thermodesulfobacteriota</taxon>
        <taxon>Desulfovibrionia</taxon>
        <taxon>Desulfovibrionales</taxon>
        <taxon>Desulfoplanaceae</taxon>
        <taxon>Desulfoplanes</taxon>
    </lineage>
</organism>
<dbReference type="STRING" id="1592317.DPF_1688"/>
<accession>A0A194AJR1</accession>
<protein>
    <recommendedName>
        <fullName evidence="1">ORC1/DEAH AAA+ ATPase domain-containing protein</fullName>
    </recommendedName>
</protein>
<reference evidence="3" key="1">
    <citation type="submission" date="2016-06" db="EMBL/GenBank/DDBJ databases">
        <title>Draft genome sequence of Desulfoplanes formicivorans strain Pf12B.</title>
        <authorList>
            <person name="Watanabe M."/>
            <person name="Kojima H."/>
            <person name="Fukui M."/>
        </authorList>
    </citation>
    <scope>NUCLEOTIDE SEQUENCE [LARGE SCALE GENOMIC DNA]</scope>
    <source>
        <strain evidence="3">Pf12B</strain>
    </source>
</reference>
<dbReference type="Pfam" id="PF13401">
    <property type="entry name" value="AAA_22"/>
    <property type="match status" value="1"/>
</dbReference>
<gene>
    <name evidence="2" type="ORF">DPF_1688</name>
</gene>
<sequence>MDYFALLELEREPFSNSPDPAFFYESAHHVTCLQQLELAIHLRRGLNVVMGRVGTGKTTLSRELVRRLDGQSDVRVHLVLDPSFASAEEFLVAIEKMVLGDNQPGISRWQRKERIKKQLFAAGVEESTLSVLLIDEGQKLSLDCLEIVRELLNYETNTGKLLQVVIFAQEEFGQTLQQMENFQDRINFLYHLGPMSFREMRAMIRFRLQQSAQPGVRRLPSFTFPALWLTYRMTRGYPRKVIHICHRILLALIIQGKTRITWDMVRVAGSSVQGGRSRAGSRRTSWKSALAMSVLIMAGIWVGHAQGLLPVDIWARFMASDVPEQADGIAGTASHNGSAGNSTAADAMLTATSNSKFGAVPPQDEDAVFRNNVFPSPFLGVIRVRSGDVMYRFVRGIYTPSSLADLQDRLQVVVGHNPGLKNRPGRLLVGTKVVFPTPDPVPDPFGRGRYWVMLDNAGELESMYRLHEQDSEYTCLVVHWNRENGYSFSLMHAQGFLNEESASRVVRSYPSGRYKEPVVIDRNTWANDVFFTPLPGPNDNPVQTVRFSTESNTTRHIETARISG</sequence>
<dbReference type="InterPro" id="IPR052026">
    <property type="entry name" value="ExeA_AAA_ATPase_DNA-bind"/>
</dbReference>
<keyword evidence="3" id="KW-1185">Reference proteome</keyword>
<name>A0A194AJR1_9BACT</name>
<dbReference type="PANTHER" id="PTHR35894:SF1">
    <property type="entry name" value="PHOSPHORIBULOKINASE _ URIDINE KINASE FAMILY"/>
    <property type="match status" value="1"/>
</dbReference>
<feature type="domain" description="ORC1/DEAH AAA+ ATPase" evidence="1">
    <location>
        <begin position="43"/>
        <end position="174"/>
    </location>
</feature>
<dbReference type="Gene3D" id="3.40.50.300">
    <property type="entry name" value="P-loop containing nucleotide triphosphate hydrolases"/>
    <property type="match status" value="1"/>
</dbReference>
<dbReference type="AlphaFoldDB" id="A0A194AJR1"/>